<gene>
    <name evidence="1" type="ORF">Hamer_G012905</name>
</gene>
<sequence>MLPATLQYFMLHLQHSLLLPNIPCYSSSLPATPHHSLLLSNAPCYSPVLHAPSSTFPATPQHSLLLLITPCFILNTPASSTLPATP</sequence>
<organism evidence="1 2">
    <name type="scientific">Homarus americanus</name>
    <name type="common">American lobster</name>
    <dbReference type="NCBI Taxonomy" id="6706"/>
    <lineage>
        <taxon>Eukaryota</taxon>
        <taxon>Metazoa</taxon>
        <taxon>Ecdysozoa</taxon>
        <taxon>Arthropoda</taxon>
        <taxon>Crustacea</taxon>
        <taxon>Multicrustacea</taxon>
        <taxon>Malacostraca</taxon>
        <taxon>Eumalacostraca</taxon>
        <taxon>Eucarida</taxon>
        <taxon>Decapoda</taxon>
        <taxon>Pleocyemata</taxon>
        <taxon>Astacidea</taxon>
        <taxon>Nephropoidea</taxon>
        <taxon>Nephropidae</taxon>
        <taxon>Homarus</taxon>
    </lineage>
</organism>
<keyword evidence="2" id="KW-1185">Reference proteome</keyword>
<name>A0A8J5JZM9_HOMAM</name>
<comment type="caution">
    <text evidence="1">The sequence shown here is derived from an EMBL/GenBank/DDBJ whole genome shotgun (WGS) entry which is preliminary data.</text>
</comment>
<dbReference type="AlphaFoldDB" id="A0A8J5JZM9"/>
<evidence type="ECO:0000313" key="2">
    <source>
        <dbReference type="Proteomes" id="UP000747542"/>
    </source>
</evidence>
<evidence type="ECO:0000313" key="1">
    <source>
        <dbReference type="EMBL" id="KAG7167445.1"/>
    </source>
</evidence>
<dbReference type="Proteomes" id="UP000747542">
    <property type="component" value="Unassembled WGS sequence"/>
</dbReference>
<protein>
    <submittedName>
        <fullName evidence="1">Uncharacterized protein</fullName>
    </submittedName>
</protein>
<dbReference type="EMBL" id="JAHLQT010021643">
    <property type="protein sequence ID" value="KAG7167445.1"/>
    <property type="molecule type" value="Genomic_DNA"/>
</dbReference>
<accession>A0A8J5JZM9</accession>
<reference evidence="1" key="1">
    <citation type="journal article" date="2021" name="Sci. Adv.">
        <title>The American lobster genome reveals insights on longevity, neural, and immune adaptations.</title>
        <authorList>
            <person name="Polinski J.M."/>
            <person name="Zimin A.V."/>
            <person name="Clark K.F."/>
            <person name="Kohn A.B."/>
            <person name="Sadowski N."/>
            <person name="Timp W."/>
            <person name="Ptitsyn A."/>
            <person name="Khanna P."/>
            <person name="Romanova D.Y."/>
            <person name="Williams P."/>
            <person name="Greenwood S.J."/>
            <person name="Moroz L.L."/>
            <person name="Walt D.R."/>
            <person name="Bodnar A.G."/>
        </authorList>
    </citation>
    <scope>NUCLEOTIDE SEQUENCE</scope>
    <source>
        <strain evidence="1">GMGI-L3</strain>
    </source>
</reference>
<proteinExistence type="predicted"/>